<dbReference type="RefSeq" id="WP_340363924.1">
    <property type="nucleotide sequence ID" value="NZ_JBBKZV010000006.1"/>
</dbReference>
<evidence type="ECO:0000313" key="1">
    <source>
        <dbReference type="EMBL" id="MEJ8822880.1"/>
    </source>
</evidence>
<keyword evidence="2" id="KW-1185">Reference proteome</keyword>
<reference evidence="1 2" key="1">
    <citation type="submission" date="2024-03" db="EMBL/GenBank/DDBJ databases">
        <title>Novel species of the genus Variovorax.</title>
        <authorList>
            <person name="Liu Q."/>
            <person name="Xin Y.-H."/>
        </authorList>
    </citation>
    <scope>NUCLEOTIDE SEQUENCE [LARGE SCALE GENOMIC DNA]</scope>
    <source>
        <strain evidence="1 2">KACC 18501</strain>
    </source>
</reference>
<gene>
    <name evidence="1" type="ORF">WKW80_12705</name>
</gene>
<evidence type="ECO:0000313" key="2">
    <source>
        <dbReference type="Proteomes" id="UP001363010"/>
    </source>
</evidence>
<accession>A0ABU8VYI9</accession>
<dbReference type="Proteomes" id="UP001363010">
    <property type="component" value="Unassembled WGS sequence"/>
</dbReference>
<dbReference type="EMBL" id="JBBKZV010000006">
    <property type="protein sequence ID" value="MEJ8822880.1"/>
    <property type="molecule type" value="Genomic_DNA"/>
</dbReference>
<name>A0ABU8VYI9_9BURK</name>
<organism evidence="1 2">
    <name type="scientific">Variovorax humicola</name>
    <dbReference type="NCBI Taxonomy" id="1769758"/>
    <lineage>
        <taxon>Bacteria</taxon>
        <taxon>Pseudomonadati</taxon>
        <taxon>Pseudomonadota</taxon>
        <taxon>Betaproteobacteria</taxon>
        <taxon>Burkholderiales</taxon>
        <taxon>Comamonadaceae</taxon>
        <taxon>Variovorax</taxon>
    </lineage>
</organism>
<sequence>MKAIEARGGIGNCMNAAWAAQVSGRPLRWRATGELRPEDLFLNPEALQLTEEKGGEYVWLFPNIDIARLGTPEHHPQHEGVAPDELHDWHWHWSGNVITGNLPSKLRLREGGQSLPPGTIGVHVRTHHSEIDCDLAHATAEVNALTEKGTVFLASDTELPGLSSTVIRSELRRPEHDDDRARPAIESALHDWFTLGRCVEIHRIHASSTFVDYWCLVHGMPMRRLLAPAVCDA</sequence>
<protein>
    <submittedName>
        <fullName evidence="1">Uncharacterized protein</fullName>
    </submittedName>
</protein>
<proteinExistence type="predicted"/>
<comment type="caution">
    <text evidence="1">The sequence shown here is derived from an EMBL/GenBank/DDBJ whole genome shotgun (WGS) entry which is preliminary data.</text>
</comment>